<gene>
    <name evidence="2" type="ORF">BDQ12DRAFT_354040</name>
</gene>
<proteinExistence type="predicted"/>
<dbReference type="AlphaFoldDB" id="A0A5C3ME68"/>
<dbReference type="Proteomes" id="UP000308652">
    <property type="component" value="Unassembled WGS sequence"/>
</dbReference>
<reference evidence="2 3" key="1">
    <citation type="journal article" date="2019" name="Nat. Ecol. Evol.">
        <title>Megaphylogeny resolves global patterns of mushroom evolution.</title>
        <authorList>
            <person name="Varga T."/>
            <person name="Krizsan K."/>
            <person name="Foldi C."/>
            <person name="Dima B."/>
            <person name="Sanchez-Garcia M."/>
            <person name="Sanchez-Ramirez S."/>
            <person name="Szollosi G.J."/>
            <person name="Szarkandi J.G."/>
            <person name="Papp V."/>
            <person name="Albert L."/>
            <person name="Andreopoulos W."/>
            <person name="Angelini C."/>
            <person name="Antonin V."/>
            <person name="Barry K.W."/>
            <person name="Bougher N.L."/>
            <person name="Buchanan P."/>
            <person name="Buyck B."/>
            <person name="Bense V."/>
            <person name="Catcheside P."/>
            <person name="Chovatia M."/>
            <person name="Cooper J."/>
            <person name="Damon W."/>
            <person name="Desjardin D."/>
            <person name="Finy P."/>
            <person name="Geml J."/>
            <person name="Haridas S."/>
            <person name="Hughes K."/>
            <person name="Justo A."/>
            <person name="Karasinski D."/>
            <person name="Kautmanova I."/>
            <person name="Kiss B."/>
            <person name="Kocsube S."/>
            <person name="Kotiranta H."/>
            <person name="LaButti K.M."/>
            <person name="Lechner B.E."/>
            <person name="Liimatainen K."/>
            <person name="Lipzen A."/>
            <person name="Lukacs Z."/>
            <person name="Mihaltcheva S."/>
            <person name="Morgado L.N."/>
            <person name="Niskanen T."/>
            <person name="Noordeloos M.E."/>
            <person name="Ohm R.A."/>
            <person name="Ortiz-Santana B."/>
            <person name="Ovrebo C."/>
            <person name="Racz N."/>
            <person name="Riley R."/>
            <person name="Savchenko A."/>
            <person name="Shiryaev A."/>
            <person name="Soop K."/>
            <person name="Spirin V."/>
            <person name="Szebenyi C."/>
            <person name="Tomsovsky M."/>
            <person name="Tulloss R.E."/>
            <person name="Uehling J."/>
            <person name="Grigoriev I.V."/>
            <person name="Vagvolgyi C."/>
            <person name="Papp T."/>
            <person name="Martin F.M."/>
            <person name="Miettinen O."/>
            <person name="Hibbett D.S."/>
            <person name="Nagy L.G."/>
        </authorList>
    </citation>
    <scope>NUCLEOTIDE SEQUENCE [LARGE SCALE GENOMIC DNA]</scope>
    <source>
        <strain evidence="2 3">CBS 166.37</strain>
    </source>
</reference>
<protein>
    <submittedName>
        <fullName evidence="2">Uncharacterized protein</fullName>
    </submittedName>
</protein>
<accession>A0A5C3ME68</accession>
<evidence type="ECO:0000313" key="2">
    <source>
        <dbReference type="EMBL" id="TFK42148.1"/>
    </source>
</evidence>
<keyword evidence="1" id="KW-1133">Transmembrane helix</keyword>
<feature type="transmembrane region" description="Helical" evidence="1">
    <location>
        <begin position="32"/>
        <end position="61"/>
    </location>
</feature>
<name>A0A5C3ME68_9AGAR</name>
<evidence type="ECO:0000313" key="3">
    <source>
        <dbReference type="Proteomes" id="UP000308652"/>
    </source>
</evidence>
<evidence type="ECO:0000256" key="1">
    <source>
        <dbReference type="SAM" id="Phobius"/>
    </source>
</evidence>
<keyword evidence="3" id="KW-1185">Reference proteome</keyword>
<keyword evidence="1" id="KW-0812">Transmembrane</keyword>
<keyword evidence="1" id="KW-0472">Membrane</keyword>
<dbReference type="EMBL" id="ML213593">
    <property type="protein sequence ID" value="TFK42148.1"/>
    <property type="molecule type" value="Genomic_DNA"/>
</dbReference>
<sequence length="123" mass="13921">MTHSTCRCAPKSLSQPQFSLFNSFLLRDIRKVIPICGIFCFLLHFGASFLRLAFALIGSFFYPSQQVVATSLYGPLGNLDVRFHVLKTSFNPLTAIISWIFCQLKNGIDYRAWIFFLSIANSS</sequence>
<organism evidence="2 3">
    <name type="scientific">Crucibulum laeve</name>
    <dbReference type="NCBI Taxonomy" id="68775"/>
    <lineage>
        <taxon>Eukaryota</taxon>
        <taxon>Fungi</taxon>
        <taxon>Dikarya</taxon>
        <taxon>Basidiomycota</taxon>
        <taxon>Agaricomycotina</taxon>
        <taxon>Agaricomycetes</taxon>
        <taxon>Agaricomycetidae</taxon>
        <taxon>Agaricales</taxon>
        <taxon>Agaricineae</taxon>
        <taxon>Nidulariaceae</taxon>
        <taxon>Crucibulum</taxon>
    </lineage>
</organism>